<dbReference type="CDD" id="cd20267">
    <property type="entry name" value="Complex1_LYR_LYRM7"/>
    <property type="match status" value="1"/>
</dbReference>
<evidence type="ECO:0000256" key="1">
    <source>
        <dbReference type="ARBA" id="ARBA00004305"/>
    </source>
</evidence>
<dbReference type="AlphaFoldDB" id="A0A9P7VAP5"/>
<keyword evidence="5" id="KW-0809">Transit peptide</keyword>
<reference evidence="11" key="1">
    <citation type="submission" date="2021-03" db="EMBL/GenBank/DDBJ databases">
        <authorList>
            <person name="Palmer J.M."/>
        </authorList>
    </citation>
    <scope>NUCLEOTIDE SEQUENCE</scope>
    <source>
        <strain evidence="11">ARV_011</strain>
    </source>
</reference>
<evidence type="ECO:0000313" key="11">
    <source>
        <dbReference type="EMBL" id="KAG7194275.1"/>
    </source>
</evidence>
<gene>
    <name evidence="11" type="primary">MZM1</name>
    <name evidence="11" type="ORF">KQ657_005002</name>
</gene>
<dbReference type="InterPro" id="IPR045298">
    <property type="entry name" value="Complex1_LYR_LYRM7"/>
</dbReference>
<evidence type="ECO:0000256" key="9">
    <source>
        <dbReference type="SAM" id="MobiDB-lite"/>
    </source>
</evidence>
<comment type="function">
    <text evidence="8">Assembly factor required for Rieske Fe-S protein RIP1 incorporation into the cytochrome b-c1 (CIII) complex. Functions as a chaperone, binding to this subunit within the mitochondrial matrix and stabilizing it prior to its translocation and insertion into the late CIII dimeric intermediate within the mitochondrial inner membrane. Modulates the mitochondrial matrix zinc pool.</text>
</comment>
<proteinExistence type="inferred from homology"/>
<feature type="region of interest" description="Disordered" evidence="9">
    <location>
        <begin position="88"/>
        <end position="114"/>
    </location>
</feature>
<evidence type="ECO:0000256" key="3">
    <source>
        <dbReference type="ARBA" id="ARBA00011589"/>
    </source>
</evidence>
<evidence type="ECO:0000256" key="8">
    <source>
        <dbReference type="ARBA" id="ARBA00025268"/>
    </source>
</evidence>
<comment type="similarity">
    <text evidence="2">Belongs to the complex I LYR family. MZM1 subfamily.</text>
</comment>
<dbReference type="GO" id="GO:0034551">
    <property type="term" value="P:mitochondrial respiratory chain complex III assembly"/>
    <property type="evidence" value="ECO:0007669"/>
    <property type="project" value="InterPro"/>
</dbReference>
<comment type="subunit">
    <text evidence="3">Interacts with RIP1.</text>
</comment>
<protein>
    <recommendedName>
        <fullName evidence="4">Mitochondrial zinc maintenance protein 1, mitochondrial</fullName>
    </recommendedName>
</protein>
<evidence type="ECO:0000256" key="6">
    <source>
        <dbReference type="ARBA" id="ARBA00023128"/>
    </source>
</evidence>
<accession>A0A9P7VAP5</accession>
<sequence length="114" mass="12659">MSALQAYRNALRATKVAFKKDVPVLTAARTKIREGFEEHRGLSDESLIQEEVTKLNGISQFLVRNVVQAKKQDNGKYLLDIHSETELGDNESIKNPKKDMGSLAGVKSCSGLKR</sequence>
<dbReference type="GO" id="GO:0044183">
    <property type="term" value="F:protein folding chaperone"/>
    <property type="evidence" value="ECO:0007669"/>
    <property type="project" value="TreeGrafter"/>
</dbReference>
<dbReference type="Pfam" id="PF05347">
    <property type="entry name" value="Complex1_LYR"/>
    <property type="match status" value="1"/>
</dbReference>
<evidence type="ECO:0000313" key="12">
    <source>
        <dbReference type="Proteomes" id="UP000790833"/>
    </source>
</evidence>
<evidence type="ECO:0000259" key="10">
    <source>
        <dbReference type="Pfam" id="PF05347"/>
    </source>
</evidence>
<comment type="subcellular location">
    <subcellularLocation>
        <location evidence="1">Mitochondrion matrix</location>
    </subcellularLocation>
</comment>
<keyword evidence="7" id="KW-0143">Chaperone</keyword>
<dbReference type="EMBL" id="JAHMUF010000008">
    <property type="protein sequence ID" value="KAG7194275.1"/>
    <property type="molecule type" value="Genomic_DNA"/>
</dbReference>
<dbReference type="GeneID" id="66118376"/>
<feature type="compositionally biased region" description="Basic and acidic residues" evidence="9">
    <location>
        <begin position="88"/>
        <end position="100"/>
    </location>
</feature>
<keyword evidence="6" id="KW-0496">Mitochondrion</keyword>
<comment type="caution">
    <text evidence="11">The sequence shown here is derived from an EMBL/GenBank/DDBJ whole genome shotgun (WGS) entry which is preliminary data.</text>
</comment>
<dbReference type="RefSeq" id="XP_043049822.1">
    <property type="nucleotide sequence ID" value="XM_043195649.1"/>
</dbReference>
<dbReference type="InterPro" id="IPR050435">
    <property type="entry name" value="MZM1/LYRM7"/>
</dbReference>
<name>A0A9P7VAP5_9ASCO</name>
<evidence type="ECO:0000256" key="7">
    <source>
        <dbReference type="ARBA" id="ARBA00023186"/>
    </source>
</evidence>
<keyword evidence="12" id="KW-1185">Reference proteome</keyword>
<dbReference type="Proteomes" id="UP000790833">
    <property type="component" value="Unassembled WGS sequence"/>
</dbReference>
<dbReference type="InterPro" id="IPR008011">
    <property type="entry name" value="Complex1_LYR_dom"/>
</dbReference>
<organism evidence="11 12">
    <name type="scientific">Scheffersomyces spartinae</name>
    <dbReference type="NCBI Taxonomy" id="45513"/>
    <lineage>
        <taxon>Eukaryota</taxon>
        <taxon>Fungi</taxon>
        <taxon>Dikarya</taxon>
        <taxon>Ascomycota</taxon>
        <taxon>Saccharomycotina</taxon>
        <taxon>Pichiomycetes</taxon>
        <taxon>Debaryomycetaceae</taxon>
        <taxon>Scheffersomyces</taxon>
    </lineage>
</organism>
<feature type="domain" description="Complex 1 LYR protein" evidence="10">
    <location>
        <begin position="3"/>
        <end position="50"/>
    </location>
</feature>
<evidence type="ECO:0000256" key="5">
    <source>
        <dbReference type="ARBA" id="ARBA00022946"/>
    </source>
</evidence>
<evidence type="ECO:0000256" key="4">
    <source>
        <dbReference type="ARBA" id="ARBA00015108"/>
    </source>
</evidence>
<dbReference type="OrthoDB" id="529194at2759"/>
<dbReference type="GO" id="GO:0005759">
    <property type="term" value="C:mitochondrial matrix"/>
    <property type="evidence" value="ECO:0007669"/>
    <property type="project" value="UniProtKB-SubCell"/>
</dbReference>
<evidence type="ECO:0000256" key="2">
    <source>
        <dbReference type="ARBA" id="ARBA00009949"/>
    </source>
</evidence>
<dbReference type="PANTHER" id="PTHR46749">
    <property type="entry name" value="COMPLEX III ASSEMBLY FACTOR LYRM7"/>
    <property type="match status" value="1"/>
</dbReference>
<dbReference type="PANTHER" id="PTHR46749:SF1">
    <property type="entry name" value="COMPLEX III ASSEMBLY FACTOR LYRM7"/>
    <property type="match status" value="1"/>
</dbReference>